<dbReference type="AlphaFoldDB" id="X0HSE6"/>
<evidence type="ECO:0000313" key="1">
    <source>
        <dbReference type="EMBL" id="EXL64114.1"/>
    </source>
</evidence>
<dbReference type="EMBL" id="KK034351">
    <property type="protein sequence ID" value="EXL64114.1"/>
    <property type="molecule type" value="Genomic_DNA"/>
</dbReference>
<dbReference type="HOGENOM" id="CLU_3050418_0_0_1"/>
<dbReference type="Proteomes" id="UP000030676">
    <property type="component" value="Unassembled WGS sequence"/>
</dbReference>
<protein>
    <submittedName>
        <fullName evidence="1">Uncharacterized protein</fullName>
    </submittedName>
</protein>
<organism evidence="1">
    <name type="scientific">Fusarium oxysporum f. sp. conglutinans race 2 54008</name>
    <dbReference type="NCBI Taxonomy" id="1089457"/>
    <lineage>
        <taxon>Eukaryota</taxon>
        <taxon>Fungi</taxon>
        <taxon>Dikarya</taxon>
        <taxon>Ascomycota</taxon>
        <taxon>Pezizomycotina</taxon>
        <taxon>Sordariomycetes</taxon>
        <taxon>Hypocreomycetidae</taxon>
        <taxon>Hypocreales</taxon>
        <taxon>Nectriaceae</taxon>
        <taxon>Fusarium</taxon>
        <taxon>Fusarium oxysporum species complex</taxon>
    </lineage>
</organism>
<proteinExistence type="predicted"/>
<reference evidence="1" key="1">
    <citation type="submission" date="2011-11" db="EMBL/GenBank/DDBJ databases">
        <title>The Genome Sequence of Fusarium oxysporum PHW808.</title>
        <authorList>
            <consortium name="The Broad Institute Genome Sequencing Platform"/>
            <person name="Ma L.-J."/>
            <person name="Gale L.R."/>
            <person name="Schwartz D.C."/>
            <person name="Zhou S."/>
            <person name="Corby-Kistler H."/>
            <person name="Young S.K."/>
            <person name="Zeng Q."/>
            <person name="Gargeya S."/>
            <person name="Fitzgerald M."/>
            <person name="Haas B."/>
            <person name="Abouelleil A."/>
            <person name="Alvarado L."/>
            <person name="Arachchi H.M."/>
            <person name="Berlin A."/>
            <person name="Brown A."/>
            <person name="Chapman S.B."/>
            <person name="Chen Z."/>
            <person name="Dunbar C."/>
            <person name="Freedman E."/>
            <person name="Gearin G."/>
            <person name="Goldberg J."/>
            <person name="Griggs A."/>
            <person name="Gujja S."/>
            <person name="Heiman D."/>
            <person name="Howarth C."/>
            <person name="Larson L."/>
            <person name="Lui A."/>
            <person name="MacDonald P.J.P."/>
            <person name="Montmayeur A."/>
            <person name="Murphy C."/>
            <person name="Neiman D."/>
            <person name="Pearson M."/>
            <person name="Priest M."/>
            <person name="Roberts A."/>
            <person name="Saif S."/>
            <person name="Shea T."/>
            <person name="Shenoy N."/>
            <person name="Sisk P."/>
            <person name="Stolte C."/>
            <person name="Sykes S."/>
            <person name="Wortman J."/>
            <person name="Nusbaum C."/>
            <person name="Birren B."/>
        </authorList>
    </citation>
    <scope>NUCLEOTIDE SEQUENCE [LARGE SCALE GENOMIC DNA]</scope>
    <source>
        <strain evidence="1">54008</strain>
    </source>
</reference>
<sequence>MASDTIHGLRQSHSACRHGWIWQITGYYPVRPSHPRRITPDQRLLGACEFEAEI</sequence>
<gene>
    <name evidence="1" type="ORF">FOPG_19616</name>
</gene>
<name>X0HSE6_FUSOX</name>
<accession>X0HSE6</accession>
<reference evidence="1" key="2">
    <citation type="submission" date="2014-03" db="EMBL/GenBank/DDBJ databases">
        <title>The Genome Annotation of Fusarium oxysporum PHW808.</title>
        <authorList>
            <consortium name="The Broad Institute Genomics Platform"/>
            <person name="Ma L.-J."/>
            <person name="Corby-Kistler H."/>
            <person name="Broz K."/>
            <person name="Gale L.R."/>
            <person name="Jonkers W."/>
            <person name="O'Donnell K."/>
            <person name="Ploetz R."/>
            <person name="Steinberg C."/>
            <person name="Schwartz D.C."/>
            <person name="VanEtten H."/>
            <person name="Zhou S."/>
            <person name="Young S.K."/>
            <person name="Zeng Q."/>
            <person name="Gargeya S."/>
            <person name="Fitzgerald M."/>
            <person name="Abouelleil A."/>
            <person name="Alvarado L."/>
            <person name="Chapman S.B."/>
            <person name="Gainer-Dewar J."/>
            <person name="Goldberg J."/>
            <person name="Griggs A."/>
            <person name="Gujja S."/>
            <person name="Hansen M."/>
            <person name="Howarth C."/>
            <person name="Imamovic A."/>
            <person name="Ireland A."/>
            <person name="Larimer J."/>
            <person name="McCowan C."/>
            <person name="Murphy C."/>
            <person name="Pearson M."/>
            <person name="Poon T.W."/>
            <person name="Priest M."/>
            <person name="Roberts A."/>
            <person name="Saif S."/>
            <person name="Shea T."/>
            <person name="Sykes S."/>
            <person name="Wortman J."/>
            <person name="Nusbaum C."/>
            <person name="Birren B."/>
        </authorList>
    </citation>
    <scope>NUCLEOTIDE SEQUENCE</scope>
    <source>
        <strain evidence="1">54008</strain>
    </source>
</reference>